<dbReference type="GO" id="GO:0003700">
    <property type="term" value="F:DNA-binding transcription factor activity"/>
    <property type="evidence" value="ECO:0007669"/>
    <property type="project" value="InterPro"/>
</dbReference>
<keyword evidence="1" id="KW-0238">DNA-binding</keyword>
<evidence type="ECO:0000313" key="4">
    <source>
        <dbReference type="EMBL" id="MPL74791.1"/>
    </source>
</evidence>
<dbReference type="GO" id="GO:0003677">
    <property type="term" value="F:DNA binding"/>
    <property type="evidence" value="ECO:0007669"/>
    <property type="project" value="UniProtKB-KW"/>
</dbReference>
<dbReference type="EMBL" id="VSSQ01000083">
    <property type="protein sequence ID" value="MPL74791.1"/>
    <property type="molecule type" value="Genomic_DNA"/>
</dbReference>
<dbReference type="AlphaFoldDB" id="A0A644U782"/>
<dbReference type="SUPFAM" id="SSF46955">
    <property type="entry name" value="Putative DNA-binding domain"/>
    <property type="match status" value="1"/>
</dbReference>
<dbReference type="SMART" id="SM00422">
    <property type="entry name" value="HTH_MERR"/>
    <property type="match status" value="1"/>
</dbReference>
<reference evidence="4" key="1">
    <citation type="submission" date="2019-08" db="EMBL/GenBank/DDBJ databases">
        <authorList>
            <person name="Kucharzyk K."/>
            <person name="Murdoch R.W."/>
            <person name="Higgins S."/>
            <person name="Loffler F."/>
        </authorList>
    </citation>
    <scope>NUCLEOTIDE SEQUENCE</scope>
</reference>
<dbReference type="Gene3D" id="1.10.1660.10">
    <property type="match status" value="1"/>
</dbReference>
<dbReference type="PROSITE" id="PS50937">
    <property type="entry name" value="HTH_MERR_2"/>
    <property type="match status" value="1"/>
</dbReference>
<feature type="region of interest" description="Disordered" evidence="2">
    <location>
        <begin position="96"/>
        <end position="127"/>
    </location>
</feature>
<organism evidence="4">
    <name type="scientific">bioreactor metagenome</name>
    <dbReference type="NCBI Taxonomy" id="1076179"/>
    <lineage>
        <taxon>unclassified sequences</taxon>
        <taxon>metagenomes</taxon>
        <taxon>ecological metagenomes</taxon>
    </lineage>
</organism>
<dbReference type="PANTHER" id="PTHR30204">
    <property type="entry name" value="REDOX-CYCLING DRUG-SENSING TRANSCRIPTIONAL ACTIVATOR SOXR"/>
    <property type="match status" value="1"/>
</dbReference>
<dbReference type="InterPro" id="IPR000551">
    <property type="entry name" value="MerR-type_HTH_dom"/>
</dbReference>
<sequence>MSKSAHAFRTISEVAELLETPTHVLRFWESRFPQVKPVKGAGGRRYYRPDDVQLLAGIKKLLHDDGMTIRGVQKLLREQGAKQVAARVELSFDAAEDTSEAALPETDRTEADGTEAASALAAEDAAPAPDTLAGTLLTPRVAAWRQTSLFEAPAPEGAGIVTEIETVALVEIEDADDSPPEPEPVPEAPIALDVEPEDPEALAQVVSLLVAGSTRPQETAPALPPTPEPALAVLSRGLTGLDLAGLGTVERMRLLTACDRLTALQARMGQPPRALPR</sequence>
<dbReference type="PANTHER" id="PTHR30204:SF15">
    <property type="entry name" value="BLL5018 PROTEIN"/>
    <property type="match status" value="1"/>
</dbReference>
<dbReference type="InterPro" id="IPR009061">
    <property type="entry name" value="DNA-bd_dom_put_sf"/>
</dbReference>
<gene>
    <name evidence="4" type="ORF">SDC9_20610</name>
</gene>
<dbReference type="CDD" id="cd04765">
    <property type="entry name" value="HTH_MlrA-like_sg2"/>
    <property type="match status" value="1"/>
</dbReference>
<evidence type="ECO:0000256" key="2">
    <source>
        <dbReference type="SAM" id="MobiDB-lite"/>
    </source>
</evidence>
<comment type="caution">
    <text evidence="4">The sequence shown here is derived from an EMBL/GenBank/DDBJ whole genome shotgun (WGS) entry which is preliminary data.</text>
</comment>
<name>A0A644U782_9ZZZZ</name>
<feature type="domain" description="HTH merR-type" evidence="3">
    <location>
        <begin position="10"/>
        <end position="78"/>
    </location>
</feature>
<evidence type="ECO:0000256" key="1">
    <source>
        <dbReference type="ARBA" id="ARBA00023125"/>
    </source>
</evidence>
<evidence type="ECO:0000259" key="3">
    <source>
        <dbReference type="PROSITE" id="PS50937"/>
    </source>
</evidence>
<dbReference type="Pfam" id="PF13411">
    <property type="entry name" value="MerR_1"/>
    <property type="match status" value="1"/>
</dbReference>
<protein>
    <recommendedName>
        <fullName evidence="3">HTH merR-type domain-containing protein</fullName>
    </recommendedName>
</protein>
<accession>A0A644U782</accession>
<proteinExistence type="predicted"/>
<feature type="compositionally biased region" description="Low complexity" evidence="2">
    <location>
        <begin position="114"/>
        <end position="127"/>
    </location>
</feature>
<dbReference type="InterPro" id="IPR047057">
    <property type="entry name" value="MerR_fam"/>
</dbReference>